<name>A0A0B4E800_9FUSO</name>
<dbReference type="Proteomes" id="UP000031184">
    <property type="component" value="Unassembled WGS sequence"/>
</dbReference>
<dbReference type="AlphaFoldDB" id="A0A0B4E800"/>
<dbReference type="EMBL" id="AUZI01000012">
    <property type="protein sequence ID" value="KID49643.1"/>
    <property type="molecule type" value="Genomic_DNA"/>
</dbReference>
<proteinExistence type="predicted"/>
<dbReference type="PATRIC" id="fig|1226633.4.peg.1153"/>
<accession>A0A0B4E800</accession>
<protein>
    <submittedName>
        <fullName evidence="1">Uncharacterized protein</fullName>
    </submittedName>
</protein>
<gene>
    <name evidence="1" type="ORF">C095_05700</name>
</gene>
<sequence length="55" mass="6397">MIQDDKLGLMLNNLNFSLLPLRDIYVDTENVDKKSFKFQYVSIISSCDLSLLEKQ</sequence>
<evidence type="ECO:0000313" key="2">
    <source>
        <dbReference type="Proteomes" id="UP000031184"/>
    </source>
</evidence>
<reference evidence="1 2" key="1">
    <citation type="submission" date="2013-08" db="EMBL/GenBank/DDBJ databases">
        <title>An opportunistic ruminal bacterium that causes liver abscesses in cattle.</title>
        <authorList>
            <person name="Benahmed F.H."/>
            <person name="Rasmussen M."/>
            <person name="Harbottle H."/>
            <person name="Soppet D."/>
            <person name="Nagaraja T.G."/>
            <person name="Davidson M."/>
        </authorList>
    </citation>
    <scope>NUCLEOTIDE SEQUENCE [LARGE SCALE GENOMIC DNA]</scope>
    <source>
        <strain evidence="1 2">B35</strain>
    </source>
</reference>
<organism evidence="1 2">
    <name type="scientific">Fusobacterium necrophorum subsp. funduliforme B35</name>
    <dbReference type="NCBI Taxonomy" id="1226633"/>
    <lineage>
        <taxon>Bacteria</taxon>
        <taxon>Fusobacteriati</taxon>
        <taxon>Fusobacteriota</taxon>
        <taxon>Fusobacteriia</taxon>
        <taxon>Fusobacteriales</taxon>
        <taxon>Fusobacteriaceae</taxon>
        <taxon>Fusobacterium</taxon>
    </lineage>
</organism>
<evidence type="ECO:0000313" key="1">
    <source>
        <dbReference type="EMBL" id="KID49643.1"/>
    </source>
</evidence>
<comment type="caution">
    <text evidence="1">The sequence shown here is derived from an EMBL/GenBank/DDBJ whole genome shotgun (WGS) entry which is preliminary data.</text>
</comment>